<dbReference type="EMBL" id="JAKOGI010000035">
    <property type="protein sequence ID" value="KAJ8447826.1"/>
    <property type="molecule type" value="Genomic_DNA"/>
</dbReference>
<name>A0A9Q1QNC3_9CARY</name>
<dbReference type="Gene3D" id="3.90.226.10">
    <property type="entry name" value="2-enoyl-CoA Hydratase, Chain A, domain 1"/>
    <property type="match status" value="1"/>
</dbReference>
<evidence type="ECO:0000256" key="4">
    <source>
        <dbReference type="SAM" id="Phobius"/>
    </source>
</evidence>
<dbReference type="AlphaFoldDB" id="A0A9Q1QNC3"/>
<dbReference type="Proteomes" id="UP001153076">
    <property type="component" value="Unassembled WGS sequence"/>
</dbReference>
<dbReference type="InterPro" id="IPR029045">
    <property type="entry name" value="ClpP/crotonase-like_dom_sf"/>
</dbReference>
<dbReference type="GO" id="GO:0009368">
    <property type="term" value="C:endopeptidase Clp complex"/>
    <property type="evidence" value="ECO:0007669"/>
    <property type="project" value="TreeGrafter"/>
</dbReference>
<keyword evidence="4" id="KW-0472">Membrane</keyword>
<feature type="transmembrane region" description="Helical" evidence="4">
    <location>
        <begin position="128"/>
        <end position="149"/>
    </location>
</feature>
<dbReference type="SUPFAM" id="SSF52096">
    <property type="entry name" value="ClpP/crotonase"/>
    <property type="match status" value="1"/>
</dbReference>
<dbReference type="InterPro" id="IPR023562">
    <property type="entry name" value="ClpP/TepA"/>
</dbReference>
<dbReference type="PRINTS" id="PR00127">
    <property type="entry name" value="CLPPROTEASEP"/>
</dbReference>
<dbReference type="GO" id="GO:0004176">
    <property type="term" value="F:ATP-dependent peptidase activity"/>
    <property type="evidence" value="ECO:0007669"/>
    <property type="project" value="InterPro"/>
</dbReference>
<feature type="transmembrane region" description="Helical" evidence="4">
    <location>
        <begin position="196"/>
        <end position="213"/>
    </location>
</feature>
<evidence type="ECO:0000256" key="2">
    <source>
        <dbReference type="RuleBase" id="RU003567"/>
    </source>
</evidence>
<dbReference type="CDD" id="cd07017">
    <property type="entry name" value="S14_ClpP_2"/>
    <property type="match status" value="1"/>
</dbReference>
<dbReference type="GO" id="GO:0004252">
    <property type="term" value="F:serine-type endopeptidase activity"/>
    <property type="evidence" value="ECO:0007669"/>
    <property type="project" value="InterPro"/>
</dbReference>
<organism evidence="5 6">
    <name type="scientific">Carnegiea gigantea</name>
    <dbReference type="NCBI Taxonomy" id="171969"/>
    <lineage>
        <taxon>Eukaryota</taxon>
        <taxon>Viridiplantae</taxon>
        <taxon>Streptophyta</taxon>
        <taxon>Embryophyta</taxon>
        <taxon>Tracheophyta</taxon>
        <taxon>Spermatophyta</taxon>
        <taxon>Magnoliopsida</taxon>
        <taxon>eudicotyledons</taxon>
        <taxon>Gunneridae</taxon>
        <taxon>Pentapetalae</taxon>
        <taxon>Caryophyllales</taxon>
        <taxon>Cactineae</taxon>
        <taxon>Cactaceae</taxon>
        <taxon>Cactoideae</taxon>
        <taxon>Echinocereeae</taxon>
        <taxon>Carnegiea</taxon>
    </lineage>
</organism>
<reference evidence="5" key="1">
    <citation type="submission" date="2022-04" db="EMBL/GenBank/DDBJ databases">
        <title>Carnegiea gigantea Genome sequencing and assembly v2.</title>
        <authorList>
            <person name="Copetti D."/>
            <person name="Sanderson M.J."/>
            <person name="Burquez A."/>
            <person name="Wojciechowski M.F."/>
        </authorList>
    </citation>
    <scope>NUCLEOTIDE SEQUENCE</scope>
    <source>
        <strain evidence="5">SGP5-SGP5p</strain>
        <tissue evidence="5">Aerial part</tissue>
    </source>
</reference>
<evidence type="ECO:0000256" key="3">
    <source>
        <dbReference type="SAM" id="MobiDB-lite"/>
    </source>
</evidence>
<sequence>MANCLQVAMASCSIPSSSSSLSSSANSTKRGAFRAFGSMKIRSSAKIPMPPINYSDPFIKKLASIAAESPEMIHNAPKSSDNLPFLDLVESPRLMAAPAQVERSVSSGEPRTRKPPPNLGSQLLRSRIVYIGLPLVPAVTELVLGQLLYLKWENPKEPIYLYINSTGTTRDDFEQIAWESSGFAIYDLLMGLDFEIYTVGLGFALGQACLLLASGTKGKRFMFPDARASIQEPRVQASGLMSASDLRIRARESEETIDKIMRKGVYFMDGVRAKQFGVLVRGNEKIMAGVKSPEEWDKIAGVRPVDDI</sequence>
<dbReference type="GO" id="GO:0051117">
    <property type="term" value="F:ATPase binding"/>
    <property type="evidence" value="ECO:0007669"/>
    <property type="project" value="TreeGrafter"/>
</dbReference>
<keyword evidence="6" id="KW-1185">Reference proteome</keyword>
<dbReference type="Pfam" id="PF00574">
    <property type="entry name" value="CLP_protease"/>
    <property type="match status" value="1"/>
</dbReference>
<evidence type="ECO:0000313" key="5">
    <source>
        <dbReference type="EMBL" id="KAJ8447826.1"/>
    </source>
</evidence>
<comment type="similarity">
    <text evidence="1 2">Belongs to the peptidase S14 family.</text>
</comment>
<protein>
    <recommendedName>
        <fullName evidence="2">ATP-dependent Clp protease proteolytic subunit</fullName>
    </recommendedName>
</protein>
<gene>
    <name evidence="5" type="ORF">Cgig2_015189</name>
</gene>
<dbReference type="InterPro" id="IPR001907">
    <property type="entry name" value="ClpP"/>
</dbReference>
<evidence type="ECO:0000313" key="6">
    <source>
        <dbReference type="Proteomes" id="UP001153076"/>
    </source>
</evidence>
<dbReference type="PANTHER" id="PTHR10381">
    <property type="entry name" value="ATP-DEPENDENT CLP PROTEASE PROTEOLYTIC SUBUNIT"/>
    <property type="match status" value="1"/>
</dbReference>
<evidence type="ECO:0000256" key="1">
    <source>
        <dbReference type="ARBA" id="ARBA00007039"/>
    </source>
</evidence>
<keyword evidence="4" id="KW-1133">Transmembrane helix</keyword>
<dbReference type="GO" id="GO:0006515">
    <property type="term" value="P:protein quality control for misfolded or incompletely synthesized proteins"/>
    <property type="evidence" value="ECO:0007669"/>
    <property type="project" value="TreeGrafter"/>
</dbReference>
<dbReference type="OrthoDB" id="2017408at2759"/>
<accession>A0A9Q1QNC3</accession>
<comment type="caution">
    <text evidence="5">The sequence shown here is derived from an EMBL/GenBank/DDBJ whole genome shotgun (WGS) entry which is preliminary data.</text>
</comment>
<feature type="region of interest" description="Disordered" evidence="3">
    <location>
        <begin position="99"/>
        <end position="119"/>
    </location>
</feature>
<keyword evidence="4" id="KW-0812">Transmembrane</keyword>
<proteinExistence type="inferred from homology"/>
<dbReference type="GO" id="GO:0009532">
    <property type="term" value="C:plastid stroma"/>
    <property type="evidence" value="ECO:0007669"/>
    <property type="project" value="UniProtKB-ARBA"/>
</dbReference>
<dbReference type="PANTHER" id="PTHR10381:SF6">
    <property type="entry name" value="ATP-DEPENDENT CLP PROTEASE PROTEOLYTIC SUBUNIT-RELATED PROTEIN 3, CHLOROPLASTIC"/>
    <property type="match status" value="1"/>
</dbReference>